<dbReference type="AlphaFoldDB" id="A0A7U5BEL5"/>
<proteinExistence type="predicted"/>
<reference evidence="1 2" key="1">
    <citation type="journal article" date="2015" name="Int. J. Syst. Evol. Microbiol.">
        <title>Sphingomonas hengshuiensis sp. nov., isolated from lake wetland.</title>
        <authorList>
            <person name="Wei S."/>
            <person name="Wang T."/>
            <person name="Liu H."/>
            <person name="Zhang C."/>
            <person name="Guo J."/>
            <person name="Wang Q."/>
            <person name="Liang K."/>
            <person name="Zhang Z."/>
        </authorList>
    </citation>
    <scope>NUCLEOTIDE SEQUENCE [LARGE SCALE GENOMIC DNA]</scope>
    <source>
        <strain evidence="1 2">WHSC-8</strain>
    </source>
</reference>
<evidence type="ECO:0000313" key="2">
    <source>
        <dbReference type="Proteomes" id="UP000032300"/>
    </source>
</evidence>
<dbReference type="Pfam" id="PF20101">
    <property type="entry name" value="DUF6491"/>
    <property type="match status" value="1"/>
</dbReference>
<dbReference type="RefSeq" id="WP_052507686.1">
    <property type="nucleotide sequence ID" value="NZ_CP010836.1"/>
</dbReference>
<dbReference type="OrthoDB" id="7596589at2"/>
<dbReference type="InterPro" id="IPR045500">
    <property type="entry name" value="DUF6491"/>
</dbReference>
<dbReference type="EMBL" id="CP010836">
    <property type="protein sequence ID" value="AJP70870.1"/>
    <property type="molecule type" value="Genomic_DNA"/>
</dbReference>
<evidence type="ECO:0008006" key="3">
    <source>
        <dbReference type="Google" id="ProtNLM"/>
    </source>
</evidence>
<reference evidence="1 2" key="2">
    <citation type="submission" date="2015-02" db="EMBL/GenBank/DDBJ databases">
        <title>The complete genome of Sphingomonas hengshuiensis sp. WHSC-8 isolated from soil of Hengshui Lake.</title>
        <authorList>
            <person name="Wei S."/>
            <person name="Guo J."/>
            <person name="Su C."/>
            <person name="Wu R."/>
            <person name="Zhang Z."/>
            <person name="Liang K."/>
            <person name="Li H."/>
            <person name="Wang T."/>
            <person name="Liu H."/>
            <person name="Zhang C."/>
            <person name="Li Z."/>
            <person name="Wang Q."/>
            <person name="Meng J."/>
        </authorList>
    </citation>
    <scope>NUCLEOTIDE SEQUENCE [LARGE SCALE GENOMIC DNA]</scope>
    <source>
        <strain evidence="1 2">WHSC-8</strain>
    </source>
</reference>
<keyword evidence="2" id="KW-1185">Reference proteome</keyword>
<accession>A0A7U5BEL5</accession>
<gene>
    <name evidence="1" type="ORF">TS85_02115</name>
</gene>
<protein>
    <recommendedName>
        <fullName evidence="3">Lipoprotein</fullName>
    </recommendedName>
</protein>
<dbReference type="Proteomes" id="UP000032300">
    <property type="component" value="Chromosome"/>
</dbReference>
<evidence type="ECO:0000313" key="1">
    <source>
        <dbReference type="EMBL" id="AJP70870.1"/>
    </source>
</evidence>
<dbReference type="PROSITE" id="PS51257">
    <property type="entry name" value="PROKAR_LIPOPROTEIN"/>
    <property type="match status" value="1"/>
</dbReference>
<sequence>MRTEWMVATAALVATLAGCAANPQVEAARKAEASRDLGKALEGRTAGTPQDCITPNGLSGPQIIDSRTILYTGGGRIWRVDLPESCPALGPFSTMIVEIRGSQLCSIDMFRVIDAGTSIPSGFCRFGKFTPYTRTKAN</sequence>
<dbReference type="KEGG" id="sphi:TS85_02115"/>
<organism evidence="1 2">
    <name type="scientific">Sphingomonas hengshuiensis</name>
    <dbReference type="NCBI Taxonomy" id="1609977"/>
    <lineage>
        <taxon>Bacteria</taxon>
        <taxon>Pseudomonadati</taxon>
        <taxon>Pseudomonadota</taxon>
        <taxon>Alphaproteobacteria</taxon>
        <taxon>Sphingomonadales</taxon>
        <taxon>Sphingomonadaceae</taxon>
        <taxon>Sphingomonas</taxon>
    </lineage>
</organism>
<name>A0A7U5BEL5_9SPHN</name>